<name>A0A3S5BX70_9PLAT</name>
<dbReference type="Proteomes" id="UP000784294">
    <property type="component" value="Unassembled WGS sequence"/>
</dbReference>
<feature type="transmembrane region" description="Helical" evidence="1">
    <location>
        <begin position="21"/>
        <end position="39"/>
    </location>
</feature>
<gene>
    <name evidence="2" type="ORF">PXEA_LOCUS16105</name>
</gene>
<proteinExistence type="predicted"/>
<evidence type="ECO:0000256" key="1">
    <source>
        <dbReference type="SAM" id="Phobius"/>
    </source>
</evidence>
<organism evidence="2 3">
    <name type="scientific">Protopolystoma xenopodis</name>
    <dbReference type="NCBI Taxonomy" id="117903"/>
    <lineage>
        <taxon>Eukaryota</taxon>
        <taxon>Metazoa</taxon>
        <taxon>Spiralia</taxon>
        <taxon>Lophotrochozoa</taxon>
        <taxon>Platyhelminthes</taxon>
        <taxon>Monogenea</taxon>
        <taxon>Polyopisthocotylea</taxon>
        <taxon>Polystomatidea</taxon>
        <taxon>Polystomatidae</taxon>
        <taxon>Protopolystoma</taxon>
    </lineage>
</organism>
<evidence type="ECO:0000313" key="3">
    <source>
        <dbReference type="Proteomes" id="UP000784294"/>
    </source>
</evidence>
<dbReference type="EMBL" id="CAAALY010057766">
    <property type="protein sequence ID" value="VEL22665.1"/>
    <property type="molecule type" value="Genomic_DNA"/>
</dbReference>
<protein>
    <submittedName>
        <fullName evidence="2">Uncharacterized protein</fullName>
    </submittedName>
</protein>
<reference evidence="2" key="1">
    <citation type="submission" date="2018-11" db="EMBL/GenBank/DDBJ databases">
        <authorList>
            <consortium name="Pathogen Informatics"/>
        </authorList>
    </citation>
    <scope>NUCLEOTIDE SEQUENCE</scope>
</reference>
<keyword evidence="3" id="KW-1185">Reference proteome</keyword>
<keyword evidence="1" id="KW-0812">Transmembrane</keyword>
<accession>A0A3S5BX70</accession>
<dbReference type="AlphaFoldDB" id="A0A3S5BX70"/>
<sequence length="59" mass="6447">MHAETVVSCEDRERRSGVRDLTLVLLACLFTASWLPGLLDPLVLPVNSAHPPPLGRQQA</sequence>
<evidence type="ECO:0000313" key="2">
    <source>
        <dbReference type="EMBL" id="VEL22665.1"/>
    </source>
</evidence>
<keyword evidence="1" id="KW-0472">Membrane</keyword>
<comment type="caution">
    <text evidence="2">The sequence shown here is derived from an EMBL/GenBank/DDBJ whole genome shotgun (WGS) entry which is preliminary data.</text>
</comment>
<keyword evidence="1" id="KW-1133">Transmembrane helix</keyword>